<dbReference type="AlphaFoldDB" id="A0A1M4XUG7"/>
<organism evidence="2 3">
    <name type="scientific">Desulfofundulus australicus DSM 11792</name>
    <dbReference type="NCBI Taxonomy" id="1121425"/>
    <lineage>
        <taxon>Bacteria</taxon>
        <taxon>Bacillati</taxon>
        <taxon>Bacillota</taxon>
        <taxon>Clostridia</taxon>
        <taxon>Eubacteriales</taxon>
        <taxon>Peptococcaceae</taxon>
        <taxon>Desulfofundulus</taxon>
    </lineage>
</organism>
<dbReference type="EMBL" id="FQUW01000012">
    <property type="protein sequence ID" value="SHE97149.1"/>
    <property type="molecule type" value="Genomic_DNA"/>
</dbReference>
<evidence type="ECO:0000313" key="2">
    <source>
        <dbReference type="EMBL" id="SHE97149.1"/>
    </source>
</evidence>
<dbReference type="Proteomes" id="UP000184196">
    <property type="component" value="Unassembled WGS sequence"/>
</dbReference>
<evidence type="ECO:0000256" key="1">
    <source>
        <dbReference type="SAM" id="Phobius"/>
    </source>
</evidence>
<dbReference type="RefSeq" id="WP_073164044.1">
    <property type="nucleotide sequence ID" value="NZ_FQUW01000012.1"/>
</dbReference>
<proteinExistence type="predicted"/>
<name>A0A1M4XUG7_9FIRM</name>
<evidence type="ECO:0000313" key="3">
    <source>
        <dbReference type="Proteomes" id="UP000184196"/>
    </source>
</evidence>
<gene>
    <name evidence="2" type="ORF">SAMN02745218_01176</name>
</gene>
<reference evidence="3" key="1">
    <citation type="submission" date="2016-11" db="EMBL/GenBank/DDBJ databases">
        <authorList>
            <person name="Varghese N."/>
            <person name="Submissions S."/>
        </authorList>
    </citation>
    <scope>NUCLEOTIDE SEQUENCE [LARGE SCALE GENOMIC DNA]</scope>
    <source>
        <strain evidence="3">DSM 11792</strain>
    </source>
</reference>
<sequence>MPRAPTGTIAVLSLANLFVSATLYAVLTLGTPGWAEELKTFLLCTAAGTLSAVSLNQILKEEGDVFGRKQKENGVNWEEKIKPESAAEERSEEKMEIAEQAPKAVLPGKAASEAAKALAGIKALIESLQVTDEATWAQVKEKGRKALESLVKMESALETVLGASREARAVLEELMTAVGERR</sequence>
<protein>
    <submittedName>
        <fullName evidence="2">Uncharacterized protein</fullName>
    </submittedName>
</protein>
<keyword evidence="1" id="KW-0812">Transmembrane</keyword>
<feature type="transmembrane region" description="Helical" evidence="1">
    <location>
        <begin position="7"/>
        <end position="27"/>
    </location>
</feature>
<accession>A0A1M4XUG7</accession>
<keyword evidence="3" id="KW-1185">Reference proteome</keyword>
<keyword evidence="1" id="KW-1133">Transmembrane helix</keyword>
<keyword evidence="1" id="KW-0472">Membrane</keyword>